<dbReference type="CDD" id="cd07336">
    <property type="entry name" value="M48B_HtpX_like"/>
    <property type="match status" value="1"/>
</dbReference>
<comment type="caution">
    <text evidence="14">The sequence shown here is derived from an EMBL/GenBank/DDBJ whole genome shotgun (WGS) entry which is preliminary data.</text>
</comment>
<dbReference type="Gene3D" id="3.30.2010.10">
    <property type="entry name" value="Metalloproteases ('zincins'), catalytic domain"/>
    <property type="match status" value="1"/>
</dbReference>
<dbReference type="NCBIfam" id="NF002826">
    <property type="entry name" value="PRK03001.1"/>
    <property type="match status" value="1"/>
</dbReference>
<dbReference type="EMBL" id="JAPFPW010000006">
    <property type="protein sequence ID" value="MCW7753755.1"/>
    <property type="molecule type" value="Genomic_DNA"/>
</dbReference>
<organism evidence="14 15">
    <name type="scientific">Desulfobotulus pelophilus</name>
    <dbReference type="NCBI Taxonomy" id="2823377"/>
    <lineage>
        <taxon>Bacteria</taxon>
        <taxon>Pseudomonadati</taxon>
        <taxon>Thermodesulfobacteriota</taxon>
        <taxon>Desulfobacteria</taxon>
        <taxon>Desulfobacterales</taxon>
        <taxon>Desulfobacteraceae</taxon>
        <taxon>Desulfobotulus</taxon>
    </lineage>
</organism>
<evidence type="ECO:0000256" key="2">
    <source>
        <dbReference type="ARBA" id="ARBA00009779"/>
    </source>
</evidence>
<feature type="active site" evidence="12">
    <location>
        <position position="129"/>
    </location>
</feature>
<dbReference type="InterPro" id="IPR001915">
    <property type="entry name" value="Peptidase_M48"/>
</dbReference>
<evidence type="ECO:0000256" key="12">
    <source>
        <dbReference type="HAMAP-Rule" id="MF_00188"/>
    </source>
</evidence>
<feature type="domain" description="Peptidase M48" evidence="13">
    <location>
        <begin position="67"/>
        <end position="277"/>
    </location>
</feature>
<dbReference type="PANTHER" id="PTHR43221">
    <property type="entry name" value="PROTEASE HTPX"/>
    <property type="match status" value="1"/>
</dbReference>
<keyword evidence="3 12" id="KW-1003">Cell membrane</keyword>
<evidence type="ECO:0000256" key="9">
    <source>
        <dbReference type="ARBA" id="ARBA00022989"/>
    </source>
</evidence>
<proteinExistence type="inferred from homology"/>
<accession>A0ABT3N8H5</accession>
<evidence type="ECO:0000256" key="5">
    <source>
        <dbReference type="ARBA" id="ARBA00022692"/>
    </source>
</evidence>
<feature type="transmembrane region" description="Helical" evidence="12">
    <location>
        <begin position="139"/>
        <end position="164"/>
    </location>
</feature>
<dbReference type="PANTHER" id="PTHR43221:SF1">
    <property type="entry name" value="PROTEASE HTPX"/>
    <property type="match status" value="1"/>
</dbReference>
<evidence type="ECO:0000256" key="8">
    <source>
        <dbReference type="ARBA" id="ARBA00022833"/>
    </source>
</evidence>
<keyword evidence="6 12" id="KW-0479">Metal-binding</keyword>
<comment type="caution">
    <text evidence="12">Lacks conserved residue(s) required for the propagation of feature annotation.</text>
</comment>
<comment type="similarity">
    <text evidence="2 12">Belongs to the peptidase M48B family.</text>
</comment>
<keyword evidence="9 12" id="KW-1133">Transmembrane helix</keyword>
<gene>
    <name evidence="12 14" type="primary">htpX</name>
    <name evidence="14" type="ORF">OOT00_07145</name>
</gene>
<evidence type="ECO:0000313" key="15">
    <source>
        <dbReference type="Proteomes" id="UP001209681"/>
    </source>
</evidence>
<evidence type="ECO:0000313" key="14">
    <source>
        <dbReference type="EMBL" id="MCW7753755.1"/>
    </source>
</evidence>
<evidence type="ECO:0000256" key="4">
    <source>
        <dbReference type="ARBA" id="ARBA00022670"/>
    </source>
</evidence>
<keyword evidence="8 12" id="KW-0862">Zinc</keyword>
<keyword evidence="15" id="KW-1185">Reference proteome</keyword>
<dbReference type="RefSeq" id="WP_265424622.1">
    <property type="nucleotide sequence ID" value="NZ_JAPFPW010000006.1"/>
</dbReference>
<keyword evidence="11 12" id="KW-0472">Membrane</keyword>
<comment type="cofactor">
    <cofactor evidence="12">
        <name>Zn(2+)</name>
        <dbReference type="ChEBI" id="CHEBI:29105"/>
    </cofactor>
    <text evidence="12">Binds 1 zinc ion per subunit.</text>
</comment>
<dbReference type="Pfam" id="PF01435">
    <property type="entry name" value="Peptidase_M48"/>
    <property type="match status" value="1"/>
</dbReference>
<feature type="binding site" evidence="12">
    <location>
        <position position="128"/>
    </location>
    <ligand>
        <name>Zn(2+)</name>
        <dbReference type="ChEBI" id="CHEBI:29105"/>
        <note>catalytic</note>
    </ligand>
</feature>
<evidence type="ECO:0000256" key="3">
    <source>
        <dbReference type="ARBA" id="ARBA00022475"/>
    </source>
</evidence>
<keyword evidence="7 12" id="KW-0378">Hydrolase</keyword>
<evidence type="ECO:0000256" key="11">
    <source>
        <dbReference type="ARBA" id="ARBA00023136"/>
    </source>
</evidence>
<dbReference type="HAMAP" id="MF_00188">
    <property type="entry name" value="Pept_M48_protease_HtpX"/>
    <property type="match status" value="1"/>
</dbReference>
<sequence length="283" mass="29854">MNSLKTGFLLTLLTLLMVGMGSAIGGSSGAMIAFAIAAGMNFFTYWNSDKIVLRMYKAEEAEPGTALYEIVEKLARRGGLPMPKVYVIPSDSPNAFATGRNPENAAVAATRGILNLLSREELEGVMAHELAHVANRDTLVGTVAATFAGAISMIASMMQWAAIFGGRGGDGQRGNVVGGLLIAFLAPVAASLIQMAVSRSREFMADAKGAELCGNPLSLAGALNKLQQGVARRPMDDARPATAHMFIVNPLSGGSSMAKLFSTHPPMEERIARLRNMAGRQRG</sequence>
<feature type="binding site" evidence="12">
    <location>
        <position position="202"/>
    </location>
    <ligand>
        <name>Zn(2+)</name>
        <dbReference type="ChEBI" id="CHEBI:29105"/>
        <note>catalytic</note>
    </ligand>
</feature>
<dbReference type="InterPro" id="IPR050083">
    <property type="entry name" value="HtpX_protease"/>
</dbReference>
<feature type="transmembrane region" description="Helical" evidence="12">
    <location>
        <begin position="176"/>
        <end position="197"/>
    </location>
</feature>
<name>A0ABT3N8H5_9BACT</name>
<protein>
    <recommendedName>
        <fullName evidence="12">Protease HtpX homolog</fullName>
        <ecNumber evidence="12">3.4.24.-</ecNumber>
    </recommendedName>
</protein>
<evidence type="ECO:0000256" key="6">
    <source>
        <dbReference type="ARBA" id="ARBA00022723"/>
    </source>
</evidence>
<dbReference type="EC" id="3.4.24.-" evidence="12"/>
<keyword evidence="5 12" id="KW-0812">Transmembrane</keyword>
<evidence type="ECO:0000256" key="7">
    <source>
        <dbReference type="ARBA" id="ARBA00022801"/>
    </source>
</evidence>
<dbReference type="GO" id="GO:0008237">
    <property type="term" value="F:metallopeptidase activity"/>
    <property type="evidence" value="ECO:0007669"/>
    <property type="project" value="UniProtKB-KW"/>
</dbReference>
<keyword evidence="10 12" id="KW-0482">Metalloprotease</keyword>
<dbReference type="InterPro" id="IPR022919">
    <property type="entry name" value="Pept_M48_protease_HtpX"/>
</dbReference>
<reference evidence="14 15" key="1">
    <citation type="submission" date="2022-11" db="EMBL/GenBank/DDBJ databases">
        <title>Desulfobotulus tamanensis H1 sp. nov. - anaerobic, alkaliphilic, sulphate reducing bacterium isolated from terrestrial mud volcano.</title>
        <authorList>
            <person name="Frolova A."/>
            <person name="Merkel A.Y."/>
            <person name="Slobodkin A.I."/>
        </authorList>
    </citation>
    <scope>NUCLEOTIDE SEQUENCE [LARGE SCALE GENOMIC DNA]</scope>
    <source>
        <strain evidence="14 15">H1</strain>
    </source>
</reference>
<dbReference type="Proteomes" id="UP001209681">
    <property type="component" value="Unassembled WGS sequence"/>
</dbReference>
<feature type="binding site" evidence="12">
    <location>
        <position position="132"/>
    </location>
    <ligand>
        <name>Zn(2+)</name>
        <dbReference type="ChEBI" id="CHEBI:29105"/>
        <note>catalytic</note>
    </ligand>
</feature>
<evidence type="ECO:0000259" key="13">
    <source>
        <dbReference type="Pfam" id="PF01435"/>
    </source>
</evidence>
<evidence type="ECO:0000256" key="1">
    <source>
        <dbReference type="ARBA" id="ARBA00004651"/>
    </source>
</evidence>
<comment type="subcellular location">
    <subcellularLocation>
        <location evidence="1 12">Cell membrane</location>
        <topology evidence="1 12">Multi-pass membrane protein</topology>
    </subcellularLocation>
</comment>
<evidence type="ECO:0000256" key="10">
    <source>
        <dbReference type="ARBA" id="ARBA00023049"/>
    </source>
</evidence>
<keyword evidence="4 12" id="KW-0645">Protease</keyword>